<gene>
    <name evidence="8" type="ORF">EB796_013188</name>
</gene>
<dbReference type="InterPro" id="IPR004839">
    <property type="entry name" value="Aminotransferase_I/II_large"/>
</dbReference>
<evidence type="ECO:0000313" key="8">
    <source>
        <dbReference type="EMBL" id="KAF6028492.1"/>
    </source>
</evidence>
<dbReference type="Gene3D" id="3.90.1150.10">
    <property type="entry name" value="Aspartate Aminotransferase, domain 1"/>
    <property type="match status" value="1"/>
</dbReference>
<organism evidence="8 9">
    <name type="scientific">Bugula neritina</name>
    <name type="common">Brown bryozoan</name>
    <name type="synonym">Sertularia neritina</name>
    <dbReference type="NCBI Taxonomy" id="10212"/>
    <lineage>
        <taxon>Eukaryota</taxon>
        <taxon>Metazoa</taxon>
        <taxon>Spiralia</taxon>
        <taxon>Lophotrochozoa</taxon>
        <taxon>Bryozoa</taxon>
        <taxon>Gymnolaemata</taxon>
        <taxon>Cheilostomatida</taxon>
        <taxon>Flustrina</taxon>
        <taxon>Buguloidea</taxon>
        <taxon>Bugulidae</taxon>
        <taxon>Bugula</taxon>
    </lineage>
</organism>
<dbReference type="EMBL" id="VXIV02001945">
    <property type="protein sequence ID" value="KAF6028492.1"/>
    <property type="molecule type" value="Genomic_DNA"/>
</dbReference>
<evidence type="ECO:0000256" key="5">
    <source>
        <dbReference type="ARBA" id="ARBA00022898"/>
    </source>
</evidence>
<keyword evidence="3" id="KW-0032">Aminotransferase</keyword>
<evidence type="ECO:0000259" key="7">
    <source>
        <dbReference type="Pfam" id="PF00155"/>
    </source>
</evidence>
<dbReference type="AlphaFoldDB" id="A0A7J7JQ55"/>
<dbReference type="InterPro" id="IPR015422">
    <property type="entry name" value="PyrdxlP-dep_Trfase_small"/>
</dbReference>
<dbReference type="SUPFAM" id="SSF53383">
    <property type="entry name" value="PLP-dependent transferases"/>
    <property type="match status" value="1"/>
</dbReference>
<dbReference type="Gene3D" id="3.40.640.10">
    <property type="entry name" value="Type I PLP-dependent aspartate aminotransferase-like (Major domain)"/>
    <property type="match status" value="1"/>
</dbReference>
<evidence type="ECO:0000256" key="1">
    <source>
        <dbReference type="ARBA" id="ARBA00001933"/>
    </source>
</evidence>
<proteinExistence type="predicted"/>
<evidence type="ECO:0000313" key="9">
    <source>
        <dbReference type="Proteomes" id="UP000593567"/>
    </source>
</evidence>
<comment type="cofactor">
    <cofactor evidence="1">
        <name>pyridoxal 5'-phosphate</name>
        <dbReference type="ChEBI" id="CHEBI:597326"/>
    </cofactor>
</comment>
<dbReference type="GO" id="GO:0005739">
    <property type="term" value="C:mitochondrion"/>
    <property type="evidence" value="ECO:0007669"/>
    <property type="project" value="TreeGrafter"/>
</dbReference>
<dbReference type="PANTHER" id="PTHR43807">
    <property type="entry name" value="FI04487P"/>
    <property type="match status" value="1"/>
</dbReference>
<comment type="caution">
    <text evidence="8">The sequence shown here is derived from an EMBL/GenBank/DDBJ whole genome shotgun (WGS) entry which is preliminary data.</text>
</comment>
<feature type="domain" description="Aminotransferase class I/classII large" evidence="7">
    <location>
        <begin position="5"/>
        <end position="178"/>
    </location>
</feature>
<evidence type="ECO:0000256" key="3">
    <source>
        <dbReference type="ARBA" id="ARBA00022576"/>
    </source>
</evidence>
<dbReference type="InterPro" id="IPR015421">
    <property type="entry name" value="PyrdxlP-dep_Trfase_major"/>
</dbReference>
<reference evidence="8" key="1">
    <citation type="submission" date="2020-06" db="EMBL/GenBank/DDBJ databases">
        <title>Draft genome of Bugula neritina, a colonial animal packing powerful symbionts and potential medicines.</title>
        <authorList>
            <person name="Rayko M."/>
        </authorList>
    </citation>
    <scope>NUCLEOTIDE SEQUENCE [LARGE SCALE GENOMIC DNA]</scope>
    <source>
        <strain evidence="8">Kwan_BN1</strain>
    </source>
</reference>
<name>A0A7J7JQ55_BUGNE</name>
<comment type="pathway">
    <text evidence="6">Amino-acid degradation; L-kynurenine degradation; kynurenate from L-kynurenine: step 1/2.</text>
</comment>
<dbReference type="Proteomes" id="UP000593567">
    <property type="component" value="Unassembled WGS sequence"/>
</dbReference>
<evidence type="ECO:0000256" key="4">
    <source>
        <dbReference type="ARBA" id="ARBA00022679"/>
    </source>
</evidence>
<sequence>MWERTITVSSGSKSFGVTGWRVGWSVGPEDLISCLLVVHQSADGVCATPTQEAVARCIEKEITTLNQPESHFCTQREKLLEKRDVSVQLLREAGFVPCVPDAGFFVMADWSSVATEEMVRDGSVSSPDFLFVKWFLKNLGILTIPPSAFYGEENNKHICSRYVRFCFCKTDDNFDKARQILKDIPKLKRIQ</sequence>
<dbReference type="EC" id="2.6.1.7" evidence="2"/>
<dbReference type="GO" id="GO:0016212">
    <property type="term" value="F:kynurenine-oxoglutarate transaminase activity"/>
    <property type="evidence" value="ECO:0007669"/>
    <property type="project" value="UniProtKB-EC"/>
</dbReference>
<dbReference type="PANTHER" id="PTHR43807:SF20">
    <property type="entry name" value="FI04487P"/>
    <property type="match status" value="1"/>
</dbReference>
<dbReference type="OrthoDB" id="2414662at2759"/>
<dbReference type="Pfam" id="PF00155">
    <property type="entry name" value="Aminotran_1_2"/>
    <property type="match status" value="1"/>
</dbReference>
<accession>A0A7J7JQ55</accession>
<evidence type="ECO:0000256" key="6">
    <source>
        <dbReference type="ARBA" id="ARBA00024016"/>
    </source>
</evidence>
<dbReference type="InterPro" id="IPR015424">
    <property type="entry name" value="PyrdxlP-dep_Trfase"/>
</dbReference>
<keyword evidence="4" id="KW-0808">Transferase</keyword>
<dbReference type="InterPro" id="IPR051326">
    <property type="entry name" value="Kynurenine-oxoglutarate_AT"/>
</dbReference>
<keyword evidence="5" id="KW-0663">Pyridoxal phosphate</keyword>
<dbReference type="CDD" id="cd00609">
    <property type="entry name" value="AAT_like"/>
    <property type="match status" value="1"/>
</dbReference>
<dbReference type="GO" id="GO:0030170">
    <property type="term" value="F:pyridoxal phosphate binding"/>
    <property type="evidence" value="ECO:0007669"/>
    <property type="project" value="InterPro"/>
</dbReference>
<evidence type="ECO:0000256" key="2">
    <source>
        <dbReference type="ARBA" id="ARBA00012751"/>
    </source>
</evidence>
<protein>
    <recommendedName>
        <fullName evidence="2">kynurenine--oxoglutarate transaminase</fullName>
        <ecNumber evidence="2">2.6.1.7</ecNumber>
    </recommendedName>
</protein>
<keyword evidence="9" id="KW-1185">Reference proteome</keyword>